<dbReference type="Pfam" id="PF04321">
    <property type="entry name" value="RmlD_sub_bind"/>
    <property type="match status" value="1"/>
</dbReference>
<name>A0AA37FBN1_9ARCH</name>
<reference evidence="2" key="2">
    <citation type="submission" date="2022-09" db="EMBL/GenBank/DDBJ databases">
        <authorList>
            <person name="Sun Q."/>
            <person name="Ohkuma M."/>
        </authorList>
    </citation>
    <scope>NUCLEOTIDE SEQUENCE</scope>
    <source>
        <strain evidence="2">JCM 13583</strain>
    </source>
</reference>
<dbReference type="PANTHER" id="PTHR10491:SF4">
    <property type="entry name" value="METHIONINE ADENOSYLTRANSFERASE 2 SUBUNIT BETA"/>
    <property type="match status" value="1"/>
</dbReference>
<evidence type="ECO:0000259" key="1">
    <source>
        <dbReference type="Pfam" id="PF04321"/>
    </source>
</evidence>
<proteinExistence type="predicted"/>
<dbReference type="AlphaFoldDB" id="A0AA37FBN1"/>
<evidence type="ECO:0000313" key="3">
    <source>
        <dbReference type="Proteomes" id="UP000632195"/>
    </source>
</evidence>
<gene>
    <name evidence="2" type="ORF">GCM10007108_13620</name>
</gene>
<reference evidence="2" key="1">
    <citation type="journal article" date="2014" name="Int. J. Syst. Evol. Microbiol.">
        <title>Complete genome sequence of Corynebacterium casei LMG S-19264T (=DSM 44701T), isolated from a smear-ripened cheese.</title>
        <authorList>
            <consortium name="US DOE Joint Genome Institute (JGI-PGF)"/>
            <person name="Walter F."/>
            <person name="Albersmeier A."/>
            <person name="Kalinowski J."/>
            <person name="Ruckert C."/>
        </authorList>
    </citation>
    <scope>NUCLEOTIDE SEQUENCE</scope>
    <source>
        <strain evidence="2">JCM 13583</strain>
    </source>
</reference>
<dbReference type="EMBL" id="BMNY01000002">
    <property type="protein sequence ID" value="GGM76817.1"/>
    <property type="molecule type" value="Genomic_DNA"/>
</dbReference>
<dbReference type="InterPro" id="IPR036291">
    <property type="entry name" value="NAD(P)-bd_dom_sf"/>
</dbReference>
<evidence type="ECO:0000313" key="2">
    <source>
        <dbReference type="EMBL" id="GGM76817.1"/>
    </source>
</evidence>
<dbReference type="InterPro" id="IPR005913">
    <property type="entry name" value="dTDP_dehydrorham_reduct"/>
</dbReference>
<dbReference type="Gene3D" id="3.40.50.720">
    <property type="entry name" value="NAD(P)-binding Rossmann-like Domain"/>
    <property type="match status" value="1"/>
</dbReference>
<dbReference type="CDD" id="cd05254">
    <property type="entry name" value="dTDP_HR_like_SDR_e"/>
    <property type="match status" value="1"/>
</dbReference>
<dbReference type="NCBIfam" id="TIGR01214">
    <property type="entry name" value="rmlD"/>
    <property type="match status" value="1"/>
</dbReference>
<dbReference type="PANTHER" id="PTHR10491">
    <property type="entry name" value="DTDP-4-DEHYDRORHAMNOSE REDUCTASE"/>
    <property type="match status" value="1"/>
</dbReference>
<dbReference type="SUPFAM" id="SSF51735">
    <property type="entry name" value="NAD(P)-binding Rossmann-fold domains"/>
    <property type="match status" value="1"/>
</dbReference>
<sequence>MKTLIIGSDGQLGSQLMEFMPNPTGASRKGKDSMRLDISDVHEVENLILSEKPDVVVNAAAITDVDLCEREREMALKVNGIAVRSMARACSVIGSYFIHISTDYVFDGEKGMYKEDDAPNPLNYYGISKLYGEASALAYDETLVVRTSGVFGYKQNFPLFVLKTLQGNGTVKCIDSFYSPIHARLLARAIAELLGRRPYGIINVSGARISRYELAMKIKEFFGIDTGTVVQQQGQSGIVSARRPHDSSLDNSRARALLSFDFESVESNLRTMREELGRETMEG</sequence>
<dbReference type="RefSeq" id="WP_188681488.1">
    <property type="nucleotide sequence ID" value="NZ_BMNY01000002.1"/>
</dbReference>
<feature type="domain" description="RmlD-like substrate binding" evidence="1">
    <location>
        <begin position="1"/>
        <end position="275"/>
    </location>
</feature>
<dbReference type="Gene3D" id="3.90.25.10">
    <property type="entry name" value="UDP-galactose 4-epimerase, domain 1"/>
    <property type="match status" value="1"/>
</dbReference>
<comment type="caution">
    <text evidence="2">The sequence shown here is derived from an EMBL/GenBank/DDBJ whole genome shotgun (WGS) entry which is preliminary data.</text>
</comment>
<dbReference type="InterPro" id="IPR029903">
    <property type="entry name" value="RmlD-like-bd"/>
</dbReference>
<accession>A0AA37FBN1</accession>
<protein>
    <submittedName>
        <fullName evidence="2">NAD(P)-dependent oxidoreductase</fullName>
    </submittedName>
</protein>
<dbReference type="Proteomes" id="UP000632195">
    <property type="component" value="Unassembled WGS sequence"/>
</dbReference>
<keyword evidence="3" id="KW-1185">Reference proteome</keyword>
<organism evidence="2 3">
    <name type="scientific">Thermogymnomonas acidicola</name>
    <dbReference type="NCBI Taxonomy" id="399579"/>
    <lineage>
        <taxon>Archaea</taxon>
        <taxon>Methanobacteriati</taxon>
        <taxon>Thermoplasmatota</taxon>
        <taxon>Thermoplasmata</taxon>
        <taxon>Thermoplasmatales</taxon>
        <taxon>Thermogymnomonas</taxon>
    </lineage>
</organism>